<proteinExistence type="predicted"/>
<comment type="caution">
    <text evidence="2">The sequence shown here is derived from an EMBL/GenBank/DDBJ whole genome shotgun (WGS) entry which is preliminary data.</text>
</comment>
<reference evidence="2" key="2">
    <citation type="submission" date="2022-07" db="EMBL/GenBank/DDBJ databases">
        <authorList>
            <person name="Goncalves M.F.M."/>
            <person name="Hilario S."/>
            <person name="Van De Peer Y."/>
            <person name="Esteves A.C."/>
            <person name="Alves A."/>
        </authorList>
    </citation>
    <scope>NUCLEOTIDE SEQUENCE</scope>
    <source>
        <strain evidence="2">MUM 19.33</strain>
    </source>
</reference>
<evidence type="ECO:0000256" key="1">
    <source>
        <dbReference type="SAM" id="MobiDB-lite"/>
    </source>
</evidence>
<dbReference type="GeneID" id="75832430"/>
<feature type="compositionally biased region" description="Basic and acidic residues" evidence="1">
    <location>
        <begin position="16"/>
        <end position="32"/>
    </location>
</feature>
<dbReference type="Proteomes" id="UP001055219">
    <property type="component" value="Unassembled WGS sequence"/>
</dbReference>
<keyword evidence="3" id="KW-1185">Reference proteome</keyword>
<evidence type="ECO:0000313" key="2">
    <source>
        <dbReference type="EMBL" id="KAI6785613.1"/>
    </source>
</evidence>
<gene>
    <name evidence="2" type="ORF">J7T54_005947</name>
</gene>
<reference evidence="2" key="1">
    <citation type="journal article" date="2021" name="J Fungi (Basel)">
        <title>Genomic and Metabolomic Analyses of the Marine Fungus Emericellopsis cladophorae: Insights into Saltwater Adaptability Mechanisms and Its Biosynthetic Potential.</title>
        <authorList>
            <person name="Goncalves M.F.M."/>
            <person name="Hilario S."/>
            <person name="Van de Peer Y."/>
            <person name="Esteves A.C."/>
            <person name="Alves A."/>
        </authorList>
    </citation>
    <scope>NUCLEOTIDE SEQUENCE</scope>
    <source>
        <strain evidence="2">MUM 19.33</strain>
    </source>
</reference>
<name>A0A9P9Y910_9HYPO</name>
<protein>
    <submittedName>
        <fullName evidence="2">Uncharacterized protein</fullName>
    </submittedName>
</protein>
<feature type="region of interest" description="Disordered" evidence="1">
    <location>
        <begin position="1"/>
        <end position="71"/>
    </location>
</feature>
<organism evidence="2 3">
    <name type="scientific">Emericellopsis cladophorae</name>
    <dbReference type="NCBI Taxonomy" id="2686198"/>
    <lineage>
        <taxon>Eukaryota</taxon>
        <taxon>Fungi</taxon>
        <taxon>Dikarya</taxon>
        <taxon>Ascomycota</taxon>
        <taxon>Pezizomycotina</taxon>
        <taxon>Sordariomycetes</taxon>
        <taxon>Hypocreomycetidae</taxon>
        <taxon>Hypocreales</taxon>
        <taxon>Bionectriaceae</taxon>
        <taxon>Emericellopsis</taxon>
    </lineage>
</organism>
<dbReference type="EMBL" id="JAGIXG020000001">
    <property type="protein sequence ID" value="KAI6785613.1"/>
    <property type="molecule type" value="Genomic_DNA"/>
</dbReference>
<dbReference type="AlphaFoldDB" id="A0A9P9Y910"/>
<sequence length="107" mass="11679">MQRLFGSSKRNSLSVLEDRKKQAEAEASEGDKMAGAAAATGKGHRRDRHSADLWGPAKQQATKPSGIDGADLGPAEMNALDARFWAWRIIYMTLFPIFHAPVATENP</sequence>
<evidence type="ECO:0000313" key="3">
    <source>
        <dbReference type="Proteomes" id="UP001055219"/>
    </source>
</evidence>
<dbReference type="RefSeq" id="XP_051366469.1">
    <property type="nucleotide sequence ID" value="XM_051509249.1"/>
</dbReference>
<accession>A0A9P9Y910</accession>